<evidence type="ECO:0000256" key="3">
    <source>
        <dbReference type="ARBA" id="ARBA00022679"/>
    </source>
</evidence>
<evidence type="ECO:0000256" key="6">
    <source>
        <dbReference type="ARBA" id="ARBA00022989"/>
    </source>
</evidence>
<dbReference type="PANTHER" id="PTHR11214">
    <property type="entry name" value="BETA-1,3-N-ACETYLGLUCOSAMINYLTRANSFERASE"/>
    <property type="match status" value="1"/>
</dbReference>
<name>A0A368KQI0_9BACT</name>
<dbReference type="Proteomes" id="UP000253562">
    <property type="component" value="Unassembled WGS sequence"/>
</dbReference>
<accession>A0A368KQI0</accession>
<dbReference type="PANTHER" id="PTHR11214:SF3">
    <property type="entry name" value="BETA-1,3-GALACTOSYLTRANSFERASE 6"/>
    <property type="match status" value="1"/>
</dbReference>
<dbReference type="InterPro" id="IPR002659">
    <property type="entry name" value="Glyco_trans_31"/>
</dbReference>
<evidence type="ECO:0000256" key="2">
    <source>
        <dbReference type="ARBA" id="ARBA00022676"/>
    </source>
</evidence>
<reference evidence="9 10" key="1">
    <citation type="submission" date="2018-07" db="EMBL/GenBank/DDBJ databases">
        <title>Comparative genomes isolates from brazilian mangrove.</title>
        <authorList>
            <person name="De Araujo J.E."/>
            <person name="Taketani R.G."/>
            <person name="Silva M.C.P."/>
            <person name="Lourenco M.V."/>
            <person name="Oliveira V.M."/>
            <person name="Andreote F.D."/>
        </authorList>
    </citation>
    <scope>NUCLEOTIDE SEQUENCE [LARGE SCALE GENOMIC DNA]</scope>
    <source>
        <strain evidence="9 10">HEX PRIS-MGV</strain>
    </source>
</reference>
<evidence type="ECO:0000256" key="8">
    <source>
        <dbReference type="ARBA" id="ARBA00023136"/>
    </source>
</evidence>
<keyword evidence="7" id="KW-0333">Golgi apparatus</keyword>
<evidence type="ECO:0000256" key="4">
    <source>
        <dbReference type="ARBA" id="ARBA00022692"/>
    </source>
</evidence>
<dbReference type="OrthoDB" id="198005at2"/>
<gene>
    <name evidence="9" type="ORF">DTL42_11310</name>
</gene>
<dbReference type="AlphaFoldDB" id="A0A368KQI0"/>
<comment type="caution">
    <text evidence="9">The sequence shown here is derived from an EMBL/GenBank/DDBJ whole genome shotgun (WGS) entry which is preliminary data.</text>
</comment>
<dbReference type="GO" id="GO:0008378">
    <property type="term" value="F:galactosyltransferase activity"/>
    <property type="evidence" value="ECO:0007669"/>
    <property type="project" value="TreeGrafter"/>
</dbReference>
<keyword evidence="5" id="KW-0735">Signal-anchor</keyword>
<dbReference type="RefSeq" id="WP_114368841.1">
    <property type="nucleotide sequence ID" value="NZ_QPEX01000024.1"/>
</dbReference>
<dbReference type="Gene3D" id="3.90.550.50">
    <property type="match status" value="1"/>
</dbReference>
<keyword evidence="2" id="KW-0328">Glycosyltransferase</keyword>
<evidence type="ECO:0000256" key="1">
    <source>
        <dbReference type="ARBA" id="ARBA00004323"/>
    </source>
</evidence>
<evidence type="ECO:0000313" key="9">
    <source>
        <dbReference type="EMBL" id="RCS49124.1"/>
    </source>
</evidence>
<dbReference type="EMBL" id="QPEX01000024">
    <property type="protein sequence ID" value="RCS49124.1"/>
    <property type="molecule type" value="Genomic_DNA"/>
</dbReference>
<dbReference type="Pfam" id="PF01762">
    <property type="entry name" value="Galactosyl_T"/>
    <property type="match status" value="1"/>
</dbReference>
<evidence type="ECO:0000313" key="10">
    <source>
        <dbReference type="Proteomes" id="UP000253562"/>
    </source>
</evidence>
<dbReference type="GO" id="GO:0016020">
    <property type="term" value="C:membrane"/>
    <property type="evidence" value="ECO:0007669"/>
    <property type="project" value="InterPro"/>
</dbReference>
<sequence>MQNTPLIIGALSAQHYDDRRQACRDTWASNLPKEVDLVFLVGDPQAKSAYRVDDVLYCPCPDNYESLPQKTRWFCNWALASASFDFLFKCDDDTYVAIDRLLSVLPNRDYVGYDIGGYASGGAGYLLSRRAAQVVSTRMHQLTGAEDVLVQVALAAADIPFVADSRFHPWNNQCPRPENTLITSHYCNPLQMKQVHRRLVGGDSPKKELHRFSADHPHWRDEVILFDDGTFARAAGDEGDFEWKPEATLLLEWYHWSPERLDWNKEADAFQSPDKEFSLRSLTTSLE</sequence>
<keyword evidence="4" id="KW-0812">Transmembrane</keyword>
<keyword evidence="6" id="KW-1133">Transmembrane helix</keyword>
<keyword evidence="3" id="KW-0808">Transferase</keyword>
<organism evidence="9 10">
    <name type="scientific">Bremerella cremea</name>
    <dbReference type="NCBI Taxonomy" id="1031537"/>
    <lineage>
        <taxon>Bacteria</taxon>
        <taxon>Pseudomonadati</taxon>
        <taxon>Planctomycetota</taxon>
        <taxon>Planctomycetia</taxon>
        <taxon>Pirellulales</taxon>
        <taxon>Pirellulaceae</taxon>
        <taxon>Bremerella</taxon>
    </lineage>
</organism>
<keyword evidence="8" id="KW-0472">Membrane</keyword>
<comment type="subcellular location">
    <subcellularLocation>
        <location evidence="1">Golgi apparatus membrane</location>
        <topology evidence="1">Single-pass type II membrane protein</topology>
    </subcellularLocation>
</comment>
<evidence type="ECO:0000256" key="5">
    <source>
        <dbReference type="ARBA" id="ARBA00022968"/>
    </source>
</evidence>
<evidence type="ECO:0000256" key="7">
    <source>
        <dbReference type="ARBA" id="ARBA00023034"/>
    </source>
</evidence>
<protein>
    <submittedName>
        <fullName evidence="9">Uncharacterized protein</fullName>
    </submittedName>
</protein>
<proteinExistence type="predicted"/>